<protein>
    <recommendedName>
        <fullName evidence="14">TNF receptor-associated factor 4</fullName>
    </recommendedName>
</protein>
<evidence type="ECO:0000256" key="5">
    <source>
        <dbReference type="ARBA" id="ARBA00022771"/>
    </source>
</evidence>
<dbReference type="PROSITE" id="PS50089">
    <property type="entry name" value="ZF_RING_2"/>
    <property type="match status" value="1"/>
</dbReference>
<comment type="caution">
    <text evidence="12">The sequence shown here is derived from an EMBL/GenBank/DDBJ whole genome shotgun (WGS) entry which is preliminary data.</text>
</comment>
<evidence type="ECO:0000256" key="8">
    <source>
        <dbReference type="SAM" id="Coils"/>
    </source>
</evidence>
<dbReference type="SMART" id="SM00184">
    <property type="entry name" value="RING"/>
    <property type="match status" value="2"/>
</dbReference>
<keyword evidence="6 7" id="KW-0862">Zinc</keyword>
<evidence type="ECO:0008006" key="14">
    <source>
        <dbReference type="Google" id="ProtNLM"/>
    </source>
</evidence>
<evidence type="ECO:0000259" key="9">
    <source>
        <dbReference type="PROSITE" id="PS50089"/>
    </source>
</evidence>
<keyword evidence="5 7" id="KW-0863">Zinc-finger</keyword>
<feature type="coiled-coil region" evidence="8">
    <location>
        <begin position="145"/>
        <end position="186"/>
    </location>
</feature>
<feature type="domain" description="MATH" evidence="10">
    <location>
        <begin position="193"/>
        <end position="341"/>
    </location>
</feature>
<dbReference type="InterPro" id="IPR001293">
    <property type="entry name" value="Znf_TRAF"/>
</dbReference>
<dbReference type="EMBL" id="CALNXI010001487">
    <property type="protein sequence ID" value="CAH3170504.1"/>
    <property type="molecule type" value="Genomic_DNA"/>
</dbReference>
<sequence>MVERDIIVAGLPCGYEYEFISSVFEEYHCHICHLPLREPVLTRCGHRYCKKCLDEAIKRQHVPQCPVDREPLDREKEHSFLSRETVLQGYFSFQVTSHKEVNCPQSLVNCQYDYMGCSIKVKRCEINDHLEQNLRSHFELSVDKVERVQDECKILRQEFEKMKVEHQGINHKVSSLEKHLSELKQKHRDMETFSPYTWKVTDFWERVRRARNGIEVRIESDFFYVGPQGYKMKLAMYPNGTKEAKNAHISLYIALMKGQYDAILPWPFQYKVTLTIIDQNPDLTQRQNFVKSFVPDPSWKSMQRPASAENERRGFGRFFSHEKLIAGSYVIDETLFIKFELPLKDPIQIERCGHRLCEICVGTILRSAKPQCPADREPISRERIFSDVACHRKILDAKVKCPNRDCTWTGELRDAGKHQDDCSYEPVHCINAGCEECVLRKDVITHVETSCLWSVMQCAFCDVSFPKLEKNAHNETCGKFPVECSNKCGLKNVPREELLHHTERLCPLTVIDCDYVALGCAIKFQRRDMQAHLDAMKDSHLHLACKGVATMTKTIEEQAQKISFLEEKLERLQNCPFIWKISNFSSVMAAAQRNEQRVIVSEPFYSSRNGYKFVLELYPDGYHTNDTLDQEKGNFMSIYLRVLVGEYDGLLLWPFQDSVMFTLLDQYYLVEKRRHLRQELQLNAEGLARPSQSSEAACGVWEFVFHKDLYARSFIKDNNIFIKVSFVENRERKFSRIFHGDYDI</sequence>
<reference evidence="12 13" key="1">
    <citation type="submission" date="2022-05" db="EMBL/GenBank/DDBJ databases">
        <authorList>
            <consortium name="Genoscope - CEA"/>
            <person name="William W."/>
        </authorList>
    </citation>
    <scope>NUCLEOTIDE SEQUENCE [LARGE SCALE GENOMIC DNA]</scope>
</reference>
<evidence type="ECO:0000313" key="12">
    <source>
        <dbReference type="EMBL" id="CAH3170504.1"/>
    </source>
</evidence>
<dbReference type="InterPro" id="IPR017907">
    <property type="entry name" value="Znf_RING_CS"/>
</dbReference>
<evidence type="ECO:0000259" key="11">
    <source>
        <dbReference type="PROSITE" id="PS50145"/>
    </source>
</evidence>
<dbReference type="Pfam" id="PF21355">
    <property type="entry name" value="TRAF-mep_MATH"/>
    <property type="match status" value="2"/>
</dbReference>
<evidence type="ECO:0000256" key="2">
    <source>
        <dbReference type="ARBA" id="ARBA00022490"/>
    </source>
</evidence>
<dbReference type="PROSITE" id="PS50145">
    <property type="entry name" value="ZF_TRAF"/>
    <property type="match status" value="2"/>
</dbReference>
<dbReference type="PANTHER" id="PTHR10131">
    <property type="entry name" value="TNF RECEPTOR ASSOCIATED FACTOR"/>
    <property type="match status" value="1"/>
</dbReference>
<dbReference type="Proteomes" id="UP001159427">
    <property type="component" value="Unassembled WGS sequence"/>
</dbReference>
<gene>
    <name evidence="12" type="ORF">PEVE_00007298</name>
</gene>
<dbReference type="Gene3D" id="3.30.40.10">
    <property type="entry name" value="Zinc/RING finger domain, C3HC4 (zinc finger)"/>
    <property type="match status" value="4"/>
</dbReference>
<dbReference type="SUPFAM" id="SSF49599">
    <property type="entry name" value="TRAF domain-like"/>
    <property type="match status" value="3"/>
</dbReference>
<dbReference type="PANTHER" id="PTHR10131:SF94">
    <property type="entry name" value="TNF RECEPTOR-ASSOCIATED FACTOR 4"/>
    <property type="match status" value="1"/>
</dbReference>
<dbReference type="InterPro" id="IPR001841">
    <property type="entry name" value="Znf_RING"/>
</dbReference>
<dbReference type="SUPFAM" id="SSF57850">
    <property type="entry name" value="RING/U-box"/>
    <property type="match status" value="2"/>
</dbReference>
<evidence type="ECO:0000256" key="4">
    <source>
        <dbReference type="ARBA" id="ARBA00022737"/>
    </source>
</evidence>
<dbReference type="SMART" id="SM00061">
    <property type="entry name" value="MATH"/>
    <property type="match status" value="2"/>
</dbReference>
<dbReference type="InterPro" id="IPR002083">
    <property type="entry name" value="MATH/TRAF_dom"/>
</dbReference>
<evidence type="ECO:0000256" key="6">
    <source>
        <dbReference type="ARBA" id="ARBA00022833"/>
    </source>
</evidence>
<dbReference type="InterPro" id="IPR049342">
    <property type="entry name" value="TRAF1-6_MATH_dom"/>
</dbReference>
<organism evidence="12 13">
    <name type="scientific">Porites evermanni</name>
    <dbReference type="NCBI Taxonomy" id="104178"/>
    <lineage>
        <taxon>Eukaryota</taxon>
        <taxon>Metazoa</taxon>
        <taxon>Cnidaria</taxon>
        <taxon>Anthozoa</taxon>
        <taxon>Hexacorallia</taxon>
        <taxon>Scleractinia</taxon>
        <taxon>Fungiina</taxon>
        <taxon>Poritidae</taxon>
        <taxon>Porites</taxon>
    </lineage>
</organism>
<keyword evidence="4" id="KW-0677">Repeat</keyword>
<feature type="domain" description="TRAF-type" evidence="11">
    <location>
        <begin position="418"/>
        <end position="467"/>
    </location>
</feature>
<keyword evidence="8" id="KW-0175">Coiled coil</keyword>
<proteinExistence type="predicted"/>
<evidence type="ECO:0000256" key="1">
    <source>
        <dbReference type="ARBA" id="ARBA00004496"/>
    </source>
</evidence>
<feature type="zinc finger region" description="TRAF-type" evidence="7">
    <location>
        <begin position="418"/>
        <end position="467"/>
    </location>
</feature>
<feature type="domain" description="MATH" evidence="10">
    <location>
        <begin position="574"/>
        <end position="726"/>
    </location>
</feature>
<dbReference type="InterPro" id="IPR013083">
    <property type="entry name" value="Znf_RING/FYVE/PHD"/>
</dbReference>
<dbReference type="InterPro" id="IPR008974">
    <property type="entry name" value="TRAF-like"/>
</dbReference>
<dbReference type="PROSITE" id="PS50144">
    <property type="entry name" value="MATH"/>
    <property type="match status" value="2"/>
</dbReference>
<keyword evidence="2" id="KW-0963">Cytoplasm</keyword>
<dbReference type="Pfam" id="PF02176">
    <property type="entry name" value="zf-TRAF"/>
    <property type="match status" value="1"/>
</dbReference>
<feature type="zinc finger region" description="TRAF-type" evidence="7">
    <location>
        <begin position="472"/>
        <end position="530"/>
    </location>
</feature>
<feature type="domain" description="RING-type" evidence="9">
    <location>
        <begin position="29"/>
        <end position="69"/>
    </location>
</feature>
<comment type="subcellular location">
    <subcellularLocation>
        <location evidence="1">Cytoplasm</location>
    </subcellularLocation>
</comment>
<dbReference type="PROSITE" id="PS00518">
    <property type="entry name" value="ZF_RING_1"/>
    <property type="match status" value="2"/>
</dbReference>
<dbReference type="InterPro" id="IPR018957">
    <property type="entry name" value="Znf_C3HC4_RING-type"/>
</dbReference>
<name>A0ABN8QUC3_9CNID</name>
<feature type="domain" description="TRAF-type" evidence="11">
    <location>
        <begin position="472"/>
        <end position="530"/>
    </location>
</feature>
<dbReference type="Pfam" id="PF00097">
    <property type="entry name" value="zf-C3HC4"/>
    <property type="match status" value="2"/>
</dbReference>
<accession>A0ABN8QUC3</accession>
<dbReference type="Gene3D" id="2.60.210.10">
    <property type="entry name" value="Apoptosis, Tumor Necrosis Factor Receptor Associated Protein 2, Chain A"/>
    <property type="match status" value="2"/>
</dbReference>
<keyword evidence="3 7" id="KW-0479">Metal-binding</keyword>
<evidence type="ECO:0000313" key="13">
    <source>
        <dbReference type="Proteomes" id="UP001159427"/>
    </source>
</evidence>
<dbReference type="CDD" id="cd00270">
    <property type="entry name" value="MATH_TRAF_C"/>
    <property type="match status" value="1"/>
</dbReference>
<evidence type="ECO:0000259" key="10">
    <source>
        <dbReference type="PROSITE" id="PS50144"/>
    </source>
</evidence>
<evidence type="ECO:0000256" key="3">
    <source>
        <dbReference type="ARBA" id="ARBA00022723"/>
    </source>
</evidence>
<evidence type="ECO:0000256" key="7">
    <source>
        <dbReference type="PROSITE-ProRule" id="PRU00207"/>
    </source>
</evidence>
<keyword evidence="13" id="KW-1185">Reference proteome</keyword>
<feature type="coiled-coil region" evidence="8">
    <location>
        <begin position="548"/>
        <end position="575"/>
    </location>
</feature>